<reference evidence="1 2" key="1">
    <citation type="submission" date="2024-04" db="EMBL/GenBank/DDBJ databases">
        <title>Human intestinal bacterial collection.</title>
        <authorList>
            <person name="Pauvert C."/>
            <person name="Hitch T.C.A."/>
            <person name="Clavel T."/>
        </authorList>
    </citation>
    <scope>NUCLEOTIDE SEQUENCE [LARGE SCALE GENOMIC DNA]</scope>
    <source>
        <strain evidence="1 2">CLA-AA-H249</strain>
    </source>
</reference>
<sequence>MSKYRFDTSIFDRYVHDMKHISKYQPVVMLANYKGKAFLVQCSVKADHACWNIVGDLFDATFLSRKDLEDFIISNNLHEWTEEDDRIYNKKLSNFCQNKCRIEL</sequence>
<dbReference type="RefSeq" id="WP_349110610.1">
    <property type="nucleotide sequence ID" value="NZ_JBBNIN010000006.1"/>
</dbReference>
<evidence type="ECO:0000313" key="2">
    <source>
        <dbReference type="Proteomes" id="UP001482154"/>
    </source>
</evidence>
<proteinExistence type="predicted"/>
<protein>
    <submittedName>
        <fullName evidence="1">Uncharacterized protein</fullName>
    </submittedName>
</protein>
<comment type="caution">
    <text evidence="1">The sequence shown here is derived from an EMBL/GenBank/DDBJ whole genome shotgun (WGS) entry which is preliminary data.</text>
</comment>
<name>A0ABV1ITU1_9FIRM</name>
<dbReference type="Proteomes" id="UP001482154">
    <property type="component" value="Unassembled WGS sequence"/>
</dbReference>
<accession>A0ABV1ITU1</accession>
<organism evidence="1 2">
    <name type="scientific">Anaerostipes amylophilus</name>
    <dbReference type="NCBI Taxonomy" id="2981779"/>
    <lineage>
        <taxon>Bacteria</taxon>
        <taxon>Bacillati</taxon>
        <taxon>Bacillota</taxon>
        <taxon>Clostridia</taxon>
        <taxon>Lachnospirales</taxon>
        <taxon>Lachnospiraceae</taxon>
        <taxon>Anaerostipes</taxon>
    </lineage>
</organism>
<evidence type="ECO:0000313" key="1">
    <source>
        <dbReference type="EMBL" id="MEQ2710639.1"/>
    </source>
</evidence>
<dbReference type="EMBL" id="JBBNIN010000006">
    <property type="protein sequence ID" value="MEQ2710639.1"/>
    <property type="molecule type" value="Genomic_DNA"/>
</dbReference>
<keyword evidence="2" id="KW-1185">Reference proteome</keyword>
<gene>
    <name evidence="1" type="ORF">AAAU51_05560</name>
</gene>